<dbReference type="CDD" id="cd06558">
    <property type="entry name" value="crotonase-like"/>
    <property type="match status" value="1"/>
</dbReference>
<evidence type="ECO:0000256" key="5">
    <source>
        <dbReference type="ARBA" id="ARBA00037410"/>
    </source>
</evidence>
<dbReference type="Gene3D" id="1.10.12.10">
    <property type="entry name" value="Lyase 2-enoyl-coa Hydratase, Chain A, domain 2"/>
    <property type="match status" value="1"/>
</dbReference>
<keyword evidence="8" id="KW-1185">Reference proteome</keyword>
<accession>A0A1I4TU78</accession>
<dbReference type="Gene3D" id="3.90.226.10">
    <property type="entry name" value="2-enoyl-CoA Hydratase, Chain A, domain 1"/>
    <property type="match status" value="1"/>
</dbReference>
<dbReference type="OrthoDB" id="5365311at2"/>
<comment type="function">
    <text evidence="5">May play a role in fatty acid biosynthesis and insulin sensitivity.</text>
</comment>
<evidence type="ECO:0000256" key="1">
    <source>
        <dbReference type="ARBA" id="ARBA00005254"/>
    </source>
</evidence>
<keyword evidence="3" id="KW-0809">Transit peptide</keyword>
<reference evidence="7 8" key="1">
    <citation type="submission" date="2016-10" db="EMBL/GenBank/DDBJ databases">
        <authorList>
            <person name="de Groot N.N."/>
        </authorList>
    </citation>
    <scope>NUCLEOTIDE SEQUENCE [LARGE SCALE GENOMIC DNA]</scope>
    <source>
        <strain evidence="7 8">DSM 9990</strain>
    </source>
</reference>
<proteinExistence type="inferred from homology"/>
<dbReference type="InterPro" id="IPR052377">
    <property type="entry name" value="Mitochondrial_ECH-domain"/>
</dbReference>
<name>A0A1I4TU78_9BACT</name>
<dbReference type="EMBL" id="FOUU01000004">
    <property type="protein sequence ID" value="SFM80107.1"/>
    <property type="molecule type" value="Genomic_DNA"/>
</dbReference>
<dbReference type="AlphaFoldDB" id="A0A1I4TU78"/>
<dbReference type="InterPro" id="IPR029045">
    <property type="entry name" value="ClpP/crotonase-like_dom_sf"/>
</dbReference>
<dbReference type="InterPro" id="IPR014748">
    <property type="entry name" value="Enoyl-CoA_hydra_C"/>
</dbReference>
<dbReference type="NCBIfam" id="NF006008">
    <property type="entry name" value="PRK08139.1"/>
    <property type="match status" value="1"/>
</dbReference>
<dbReference type="GO" id="GO:0016836">
    <property type="term" value="F:hydro-lyase activity"/>
    <property type="evidence" value="ECO:0007669"/>
    <property type="project" value="TreeGrafter"/>
</dbReference>
<evidence type="ECO:0000313" key="7">
    <source>
        <dbReference type="EMBL" id="SFM80107.1"/>
    </source>
</evidence>
<comment type="similarity">
    <text evidence="1">Belongs to the enoyl-CoA hydratase/isomerase family.</text>
</comment>
<dbReference type="InterPro" id="IPR001753">
    <property type="entry name" value="Enoyl-CoA_hydra/iso"/>
</dbReference>
<dbReference type="Pfam" id="PF00378">
    <property type="entry name" value="ECH_1"/>
    <property type="match status" value="1"/>
</dbReference>
<organism evidence="7 8">
    <name type="scientific">Thermodesulforhabdus norvegica</name>
    <dbReference type="NCBI Taxonomy" id="39841"/>
    <lineage>
        <taxon>Bacteria</taxon>
        <taxon>Pseudomonadati</taxon>
        <taxon>Thermodesulfobacteriota</taxon>
        <taxon>Syntrophobacteria</taxon>
        <taxon>Syntrophobacterales</taxon>
        <taxon>Thermodesulforhabdaceae</taxon>
        <taxon>Thermodesulforhabdus</taxon>
    </lineage>
</organism>
<evidence type="ECO:0000256" key="4">
    <source>
        <dbReference type="ARBA" id="ARBA00023098"/>
    </source>
</evidence>
<evidence type="ECO:0000256" key="3">
    <source>
        <dbReference type="ARBA" id="ARBA00022946"/>
    </source>
</evidence>
<gene>
    <name evidence="7" type="ORF">SAMN05660836_01520</name>
</gene>
<dbReference type="RefSeq" id="WP_093394719.1">
    <property type="nucleotide sequence ID" value="NZ_FOUU01000004.1"/>
</dbReference>
<evidence type="ECO:0000256" key="6">
    <source>
        <dbReference type="ARBA" id="ARBA00040545"/>
    </source>
</evidence>
<keyword evidence="2" id="KW-0276">Fatty acid metabolism</keyword>
<dbReference type="GO" id="GO:0006631">
    <property type="term" value="P:fatty acid metabolic process"/>
    <property type="evidence" value="ECO:0007669"/>
    <property type="project" value="UniProtKB-KW"/>
</dbReference>
<dbReference type="PANTHER" id="PTHR43602:SF1">
    <property type="entry name" value="ENOYL-COA HYDRATASE DOMAIN-CONTAINING PROTEIN 3, MITOCHONDRIAL"/>
    <property type="match status" value="1"/>
</dbReference>
<protein>
    <recommendedName>
        <fullName evidence="6">Enoyl-CoA hydratase domain-containing protein 3, mitochondrial</fullName>
    </recommendedName>
</protein>
<keyword evidence="4" id="KW-0443">Lipid metabolism</keyword>
<dbReference type="STRING" id="39841.SAMN05660836_01520"/>
<dbReference type="PANTHER" id="PTHR43602">
    <property type="match status" value="1"/>
</dbReference>
<dbReference type="SUPFAM" id="SSF52096">
    <property type="entry name" value="ClpP/crotonase"/>
    <property type="match status" value="1"/>
</dbReference>
<sequence>MGEKDPVVLEKDGPIGYITLNRPEKRNALSLEVMKRIIAILEALKEDPSVRVLIIRGRGPAFCAGHDLTELTGGGDRVHRFREIFGICSEMMYGIHRIPQPVIAQVHGIATAAGCQLVAACDLAVAERGARFATPGVKIGLFCTTPMVPLVRVVGRRRAMEMLLTGRFISAEEALEWGLVNRVVAPENLEEETLKLAHEIAQYSRATIALGKKAFYDQIDLPEYSAYGYAREIISLNGTFDDAAEGISAFLEKRKPLWKDS</sequence>
<evidence type="ECO:0000313" key="8">
    <source>
        <dbReference type="Proteomes" id="UP000199611"/>
    </source>
</evidence>
<evidence type="ECO:0000256" key="2">
    <source>
        <dbReference type="ARBA" id="ARBA00022832"/>
    </source>
</evidence>
<dbReference type="Proteomes" id="UP000199611">
    <property type="component" value="Unassembled WGS sequence"/>
</dbReference>